<dbReference type="AlphaFoldDB" id="A0AAD7JHX7"/>
<feature type="compositionally biased region" description="Polar residues" evidence="1">
    <location>
        <begin position="37"/>
        <end position="51"/>
    </location>
</feature>
<organism evidence="2 3">
    <name type="scientific">Mycena metata</name>
    <dbReference type="NCBI Taxonomy" id="1033252"/>
    <lineage>
        <taxon>Eukaryota</taxon>
        <taxon>Fungi</taxon>
        <taxon>Dikarya</taxon>
        <taxon>Basidiomycota</taxon>
        <taxon>Agaricomycotina</taxon>
        <taxon>Agaricomycetes</taxon>
        <taxon>Agaricomycetidae</taxon>
        <taxon>Agaricales</taxon>
        <taxon>Marasmiineae</taxon>
        <taxon>Mycenaceae</taxon>
        <taxon>Mycena</taxon>
    </lineage>
</organism>
<feature type="compositionally biased region" description="Polar residues" evidence="1">
    <location>
        <begin position="72"/>
        <end position="82"/>
    </location>
</feature>
<reference evidence="2" key="1">
    <citation type="submission" date="2023-03" db="EMBL/GenBank/DDBJ databases">
        <title>Massive genome expansion in bonnet fungi (Mycena s.s.) driven by repeated elements and novel gene families across ecological guilds.</title>
        <authorList>
            <consortium name="Lawrence Berkeley National Laboratory"/>
            <person name="Harder C.B."/>
            <person name="Miyauchi S."/>
            <person name="Viragh M."/>
            <person name="Kuo A."/>
            <person name="Thoen E."/>
            <person name="Andreopoulos B."/>
            <person name="Lu D."/>
            <person name="Skrede I."/>
            <person name="Drula E."/>
            <person name="Henrissat B."/>
            <person name="Morin E."/>
            <person name="Kohler A."/>
            <person name="Barry K."/>
            <person name="LaButti K."/>
            <person name="Morin E."/>
            <person name="Salamov A."/>
            <person name="Lipzen A."/>
            <person name="Mereny Z."/>
            <person name="Hegedus B."/>
            <person name="Baldrian P."/>
            <person name="Stursova M."/>
            <person name="Weitz H."/>
            <person name="Taylor A."/>
            <person name="Grigoriev I.V."/>
            <person name="Nagy L.G."/>
            <person name="Martin F."/>
            <person name="Kauserud H."/>
        </authorList>
    </citation>
    <scope>NUCLEOTIDE SEQUENCE</scope>
    <source>
        <strain evidence="2">CBHHK182m</strain>
    </source>
</reference>
<feature type="region of interest" description="Disordered" evidence="1">
    <location>
        <begin position="29"/>
        <end position="51"/>
    </location>
</feature>
<proteinExistence type="predicted"/>
<evidence type="ECO:0000256" key="1">
    <source>
        <dbReference type="SAM" id="MobiDB-lite"/>
    </source>
</evidence>
<name>A0AAD7JHX7_9AGAR</name>
<feature type="region of interest" description="Disordered" evidence="1">
    <location>
        <begin position="584"/>
        <end position="604"/>
    </location>
</feature>
<feature type="compositionally biased region" description="Basic and acidic residues" evidence="1">
    <location>
        <begin position="165"/>
        <end position="181"/>
    </location>
</feature>
<keyword evidence="3" id="KW-1185">Reference proteome</keyword>
<evidence type="ECO:0000313" key="3">
    <source>
        <dbReference type="Proteomes" id="UP001215598"/>
    </source>
</evidence>
<evidence type="ECO:0000313" key="2">
    <source>
        <dbReference type="EMBL" id="KAJ7765196.1"/>
    </source>
</evidence>
<feature type="compositionally biased region" description="Basic residues" evidence="1">
    <location>
        <begin position="182"/>
        <end position="193"/>
    </location>
</feature>
<feature type="compositionally biased region" description="Low complexity" evidence="1">
    <location>
        <begin position="584"/>
        <end position="596"/>
    </location>
</feature>
<feature type="compositionally biased region" description="Basic and acidic residues" evidence="1">
    <location>
        <begin position="230"/>
        <end position="242"/>
    </location>
</feature>
<feature type="compositionally biased region" description="Basic and acidic residues" evidence="1">
    <location>
        <begin position="137"/>
        <end position="147"/>
    </location>
</feature>
<accession>A0AAD7JHX7</accession>
<feature type="region of interest" description="Disordered" evidence="1">
    <location>
        <begin position="72"/>
        <end position="242"/>
    </location>
</feature>
<feature type="compositionally biased region" description="Basic residues" evidence="1">
    <location>
        <begin position="442"/>
        <end position="459"/>
    </location>
</feature>
<feature type="compositionally biased region" description="Basic residues" evidence="1">
    <location>
        <begin position="151"/>
        <end position="164"/>
    </location>
</feature>
<comment type="caution">
    <text evidence="2">The sequence shown here is derived from an EMBL/GenBank/DDBJ whole genome shotgun (WGS) entry which is preliminary data.</text>
</comment>
<gene>
    <name evidence="2" type="ORF">B0H16DRAFT_1687396</name>
</gene>
<dbReference type="EMBL" id="JARKIB010000026">
    <property type="protein sequence ID" value="KAJ7765196.1"/>
    <property type="molecule type" value="Genomic_DNA"/>
</dbReference>
<dbReference type="Proteomes" id="UP001215598">
    <property type="component" value="Unassembled WGS sequence"/>
</dbReference>
<sequence>MQPCPTPSTQHKMHTQDVRCYSSFARATKDRRAGQARGTSTSLRARNASSRSTGLVIVIDAAAAAFRPDPNATQRLAGNAHQSARAGRKTHPAPPHTSLLGNGMSHAHKAANDERTKQKLTRQPLHTPPLANGVSHAHKEANDERVVHVGMGRRGRSFGTKGKRRMEEGEGREGKEGEGRRKAALGRRRRRQRGNGAEQERVRRGRERKDGGGGYANKYGAAKGNVGGAVERKEEKRRGKEEGLVGAGVRGVVGVLGGVLGGDVVPEEVVEEGVEGCAESKRGGRKGDGREEGRTRDALKNRAPPELEHREPSRTIGREKKAGQAQRCAPYNRKRRSPRPHEEKNGQTARLGHKHAEHALYDGVGSDGSRRDNKERRRRDPPRAGSVTSNIARAHAHRASQANTRWAEETRHAPAPPNDEDRKRQDRQSSTNARWEEEARRGCRSAKKRRPQKTKRKKTVRPGLTLLPIAIIVSMRDRVLQPHGHIHGLAIVLRIGLCGLVRPQGLFELGAHLLGDALAGDRLRRRGRGQDAVEEESGAAGGAAWISPVHRQPMMSCSWVTERERMRLIMAAWPYRGTTVHTSSVLSSSTGESVSGAASRAPHR</sequence>
<feature type="compositionally biased region" description="Basic and acidic residues" evidence="1">
    <location>
        <begin position="198"/>
        <end position="211"/>
    </location>
</feature>
<feature type="compositionally biased region" description="Basic and acidic residues" evidence="1">
    <location>
        <begin position="278"/>
        <end position="322"/>
    </location>
</feature>
<feature type="region of interest" description="Disordered" evidence="1">
    <location>
        <begin position="271"/>
        <end position="459"/>
    </location>
</feature>
<protein>
    <submittedName>
        <fullName evidence="2">Uncharacterized protein</fullName>
    </submittedName>
</protein>